<evidence type="ECO:0000256" key="1">
    <source>
        <dbReference type="SAM" id="MobiDB-lite"/>
    </source>
</evidence>
<dbReference type="EMBL" id="CP009248">
    <property type="protein sequence ID" value="APT91341.1"/>
    <property type="molecule type" value="Genomic_DNA"/>
</dbReference>
<protein>
    <recommendedName>
        <fullName evidence="4">Histone</fullName>
    </recommendedName>
</protein>
<feature type="region of interest" description="Disordered" evidence="1">
    <location>
        <begin position="67"/>
        <end position="144"/>
    </location>
</feature>
<dbReference type="Proteomes" id="UP000185469">
    <property type="component" value="Chromosome"/>
</dbReference>
<dbReference type="OrthoDB" id="4427832at2"/>
<dbReference type="STRING" id="1437874.CSPHI_10415"/>
<organism evidence="2 3">
    <name type="scientific">Corynebacterium sphenisci DSM 44792</name>
    <dbReference type="NCBI Taxonomy" id="1437874"/>
    <lineage>
        <taxon>Bacteria</taxon>
        <taxon>Bacillati</taxon>
        <taxon>Actinomycetota</taxon>
        <taxon>Actinomycetes</taxon>
        <taxon>Mycobacteriales</taxon>
        <taxon>Corynebacteriaceae</taxon>
        <taxon>Corynebacterium</taxon>
    </lineage>
</organism>
<accession>A0A1L7D019</accession>
<dbReference type="KEGG" id="csph:CSPHI_10415"/>
<evidence type="ECO:0008006" key="4">
    <source>
        <dbReference type="Google" id="ProtNLM"/>
    </source>
</evidence>
<evidence type="ECO:0000313" key="2">
    <source>
        <dbReference type="EMBL" id="APT91341.1"/>
    </source>
</evidence>
<dbReference type="RefSeq" id="WP_075692998.1">
    <property type="nucleotide sequence ID" value="NZ_CP009248.1"/>
</dbReference>
<gene>
    <name evidence="2" type="ORF">CSPHI_10415</name>
</gene>
<evidence type="ECO:0000313" key="3">
    <source>
        <dbReference type="Proteomes" id="UP000185469"/>
    </source>
</evidence>
<sequence length="144" mass="15439">MPPKVTDTRTAQNEALVKVEERTAAGARKIVASLAEDFHDCVTLMCMLGVEPEGLDYQRVHAEWLAENAPKPAKRTRKSTKKTAKRATKTTAKKTTAKKAAAKKTTAKKATAKKTTAKKTAAKKATAKKTAATKASAKKTAEEA</sequence>
<proteinExistence type="predicted"/>
<reference evidence="2 3" key="1">
    <citation type="submission" date="2014-08" db="EMBL/GenBank/DDBJ databases">
        <title>Complete genome sequence of Corynebacterium sphenisci CECT 5990(T) (=DSM 44792(T)), isolated from healthy wild penguins.</title>
        <authorList>
            <person name="Ruckert C."/>
            <person name="Albersmeier A."/>
            <person name="Winkler A."/>
            <person name="Kalinowski J."/>
        </authorList>
    </citation>
    <scope>NUCLEOTIDE SEQUENCE [LARGE SCALE GENOMIC DNA]</scope>
    <source>
        <strain evidence="2 3">DSM 44792</strain>
    </source>
</reference>
<keyword evidence="3" id="KW-1185">Reference proteome</keyword>
<name>A0A1L7D019_9CORY</name>
<feature type="compositionally biased region" description="Basic residues" evidence="1">
    <location>
        <begin position="72"/>
        <end position="127"/>
    </location>
</feature>
<dbReference type="AlphaFoldDB" id="A0A1L7D019"/>